<reference evidence="1 2" key="1">
    <citation type="submission" date="2019-10" db="EMBL/GenBank/DDBJ databases">
        <title>Gracilibacillus sp. nov. isolated from rice seeds.</title>
        <authorList>
            <person name="He S."/>
        </authorList>
    </citation>
    <scope>NUCLEOTIDE SEQUENCE [LARGE SCALE GENOMIC DNA]</scope>
    <source>
        <strain evidence="1 2">TD8</strain>
    </source>
</reference>
<dbReference type="OrthoDB" id="2913928at2"/>
<dbReference type="InterPro" id="IPR049615">
    <property type="entry name" value="BH0509-like"/>
</dbReference>
<gene>
    <name evidence="1" type="ORF">F9U64_14080</name>
</gene>
<comment type="caution">
    <text evidence="1">The sequence shown here is derived from an EMBL/GenBank/DDBJ whole genome shotgun (WGS) entry which is preliminary data.</text>
</comment>
<evidence type="ECO:0000313" key="2">
    <source>
        <dbReference type="Proteomes" id="UP000480246"/>
    </source>
</evidence>
<dbReference type="AlphaFoldDB" id="A0A7C8GSE5"/>
<dbReference type="Proteomes" id="UP000480246">
    <property type="component" value="Unassembled WGS sequence"/>
</dbReference>
<name>A0A7C8GSE5_9BACI</name>
<dbReference type="EMBL" id="WEID01000069">
    <property type="protein sequence ID" value="KAB8130754.1"/>
    <property type="molecule type" value="Genomic_DNA"/>
</dbReference>
<organism evidence="1 2">
    <name type="scientific">Gracilibacillus oryzae</name>
    <dbReference type="NCBI Taxonomy" id="1672701"/>
    <lineage>
        <taxon>Bacteria</taxon>
        <taxon>Bacillati</taxon>
        <taxon>Bacillota</taxon>
        <taxon>Bacilli</taxon>
        <taxon>Bacillales</taxon>
        <taxon>Bacillaceae</taxon>
        <taxon>Gracilibacillus</taxon>
    </lineage>
</organism>
<accession>A0A7C8GSE5</accession>
<protein>
    <submittedName>
        <fullName evidence="1">BH0509 family protein</fullName>
    </submittedName>
</protein>
<proteinExistence type="predicted"/>
<evidence type="ECO:0000313" key="1">
    <source>
        <dbReference type="EMBL" id="KAB8130754.1"/>
    </source>
</evidence>
<keyword evidence="2" id="KW-1185">Reference proteome</keyword>
<dbReference type="RefSeq" id="WP_153404781.1">
    <property type="nucleotide sequence ID" value="NZ_ML762434.1"/>
</dbReference>
<sequence>MTQIERNDKMQLLLDKNKFNKETLYSLTDEQIEYYHWLYFEESVYDYM</sequence>
<dbReference type="NCBIfam" id="NF033562">
    <property type="entry name" value="BH0509_fam"/>
    <property type="match status" value="1"/>
</dbReference>